<dbReference type="AlphaFoldDB" id="A0A1M5PDK2"/>
<evidence type="ECO:0000313" key="3">
    <source>
        <dbReference type="EMBL" id="SHG99855.1"/>
    </source>
</evidence>
<dbReference type="EMBL" id="LT670818">
    <property type="protein sequence ID" value="SHG99855.1"/>
    <property type="molecule type" value="Genomic_DNA"/>
</dbReference>
<name>A0A1M5PDK2_9BRAD</name>
<feature type="compositionally biased region" description="Gly residues" evidence="1">
    <location>
        <begin position="46"/>
        <end position="63"/>
    </location>
</feature>
<dbReference type="Proteomes" id="UP000190675">
    <property type="component" value="Chromosome I"/>
</dbReference>
<protein>
    <submittedName>
        <fullName evidence="3">Uncharacterized protein</fullName>
    </submittedName>
</protein>
<gene>
    <name evidence="3" type="ORF">SAMN05444169_5184</name>
</gene>
<sequence length="63" mass="6504">MQEIFGTWGPELMAYSHQFPLRVVTAALGATSLVLTLVFGELSSSGDGGESGGFYFGDGDGGD</sequence>
<dbReference type="RefSeq" id="WP_079568380.1">
    <property type="nucleotide sequence ID" value="NZ_LT670818.1"/>
</dbReference>
<feature type="transmembrane region" description="Helical" evidence="2">
    <location>
        <begin position="21"/>
        <end position="40"/>
    </location>
</feature>
<evidence type="ECO:0000256" key="2">
    <source>
        <dbReference type="SAM" id="Phobius"/>
    </source>
</evidence>
<feature type="region of interest" description="Disordered" evidence="1">
    <location>
        <begin position="43"/>
        <end position="63"/>
    </location>
</feature>
<evidence type="ECO:0000313" key="4">
    <source>
        <dbReference type="Proteomes" id="UP000190675"/>
    </source>
</evidence>
<accession>A0A1M5PDK2</accession>
<keyword evidence="2" id="KW-0472">Membrane</keyword>
<evidence type="ECO:0000256" key="1">
    <source>
        <dbReference type="SAM" id="MobiDB-lite"/>
    </source>
</evidence>
<proteinExistence type="predicted"/>
<reference evidence="3 4" key="1">
    <citation type="submission" date="2016-11" db="EMBL/GenBank/DDBJ databases">
        <authorList>
            <person name="Jaros S."/>
            <person name="Januszkiewicz K."/>
            <person name="Wedrychowicz H."/>
        </authorList>
    </citation>
    <scope>NUCLEOTIDE SEQUENCE [LARGE SCALE GENOMIC DNA]</scope>
    <source>
        <strain evidence="3 4">GAS242</strain>
    </source>
</reference>
<keyword evidence="2" id="KW-1133">Transmembrane helix</keyword>
<keyword evidence="2" id="KW-0812">Transmembrane</keyword>
<organism evidence="3 4">
    <name type="scientific">Bradyrhizobium erythrophlei</name>
    <dbReference type="NCBI Taxonomy" id="1437360"/>
    <lineage>
        <taxon>Bacteria</taxon>
        <taxon>Pseudomonadati</taxon>
        <taxon>Pseudomonadota</taxon>
        <taxon>Alphaproteobacteria</taxon>
        <taxon>Hyphomicrobiales</taxon>
        <taxon>Nitrobacteraceae</taxon>
        <taxon>Bradyrhizobium</taxon>
    </lineage>
</organism>